<reference evidence="1 2" key="1">
    <citation type="journal article" date="2023" name="Plants (Basel)">
        <title>Bridging the Gap: Combining Genomics and Transcriptomics Approaches to Understand Stylosanthes scabra, an Orphan Legume from the Brazilian Caatinga.</title>
        <authorList>
            <person name="Ferreira-Neto J.R.C."/>
            <person name="da Silva M.D."/>
            <person name="Binneck E."/>
            <person name="de Melo N.F."/>
            <person name="da Silva R.H."/>
            <person name="de Melo A.L.T.M."/>
            <person name="Pandolfi V."/>
            <person name="Bustamante F.O."/>
            <person name="Brasileiro-Vidal A.C."/>
            <person name="Benko-Iseppon A.M."/>
        </authorList>
    </citation>
    <scope>NUCLEOTIDE SEQUENCE [LARGE SCALE GENOMIC DNA]</scope>
    <source>
        <tissue evidence="1">Leaves</tissue>
    </source>
</reference>
<dbReference type="PANTHER" id="PTHR45752">
    <property type="entry name" value="LEUCINE-RICH REPEAT-CONTAINING"/>
    <property type="match status" value="1"/>
</dbReference>
<sequence length="364" mass="41707">MLDLRGTSIETLDKSIGSLSKLDKFYVCESLKHVPKDLPSMTCLRDLSLHNCTQLDNSNLQNLLDASHSVQNLILNGCFNLSEIPHNIKHLSCLEHLSIRDCIRLRHVPTLPPSVGQLDAVNCSSLETLVLPSTSPRQIRGKNISISFENCVKLNEHSRISIMEHASVMMKLLAYANVDIPETMRTSGTVCLPGSKVPATFKNRTRHAYTAEYEYHQIVCRWCLEDNDNRVGYTRRWYYKDIAELNSDHVYLWYEASCDKIIEAAKEESKYKCIIDNIKVSFEFYVETYKLSEPKQIGLIGIKECGVCPIYASECYDSRNKIELDRITVAIESFEEMIDEEEKPHQMKNQEKDYCDCLIGMNKS</sequence>
<evidence type="ECO:0000313" key="2">
    <source>
        <dbReference type="Proteomes" id="UP001341840"/>
    </source>
</evidence>
<evidence type="ECO:0000313" key="1">
    <source>
        <dbReference type="EMBL" id="MED6134169.1"/>
    </source>
</evidence>
<organism evidence="1 2">
    <name type="scientific">Stylosanthes scabra</name>
    <dbReference type="NCBI Taxonomy" id="79078"/>
    <lineage>
        <taxon>Eukaryota</taxon>
        <taxon>Viridiplantae</taxon>
        <taxon>Streptophyta</taxon>
        <taxon>Embryophyta</taxon>
        <taxon>Tracheophyta</taxon>
        <taxon>Spermatophyta</taxon>
        <taxon>Magnoliopsida</taxon>
        <taxon>eudicotyledons</taxon>
        <taxon>Gunneridae</taxon>
        <taxon>Pentapetalae</taxon>
        <taxon>rosids</taxon>
        <taxon>fabids</taxon>
        <taxon>Fabales</taxon>
        <taxon>Fabaceae</taxon>
        <taxon>Papilionoideae</taxon>
        <taxon>50 kb inversion clade</taxon>
        <taxon>dalbergioids sensu lato</taxon>
        <taxon>Dalbergieae</taxon>
        <taxon>Pterocarpus clade</taxon>
        <taxon>Stylosanthes</taxon>
    </lineage>
</organism>
<accession>A0ABU6SD15</accession>
<name>A0ABU6SD15_9FABA</name>
<evidence type="ECO:0008006" key="3">
    <source>
        <dbReference type="Google" id="ProtNLM"/>
    </source>
</evidence>
<dbReference type="InterPro" id="IPR050715">
    <property type="entry name" value="LRR-SigEffector_domain"/>
</dbReference>
<dbReference type="SUPFAM" id="SSF52058">
    <property type="entry name" value="L domain-like"/>
    <property type="match status" value="1"/>
</dbReference>
<dbReference type="InterPro" id="IPR032675">
    <property type="entry name" value="LRR_dom_sf"/>
</dbReference>
<keyword evidence="2" id="KW-1185">Reference proteome</keyword>
<comment type="caution">
    <text evidence="1">The sequence shown here is derived from an EMBL/GenBank/DDBJ whole genome shotgun (WGS) entry which is preliminary data.</text>
</comment>
<dbReference type="EMBL" id="JASCZI010060578">
    <property type="protein sequence ID" value="MED6134169.1"/>
    <property type="molecule type" value="Genomic_DNA"/>
</dbReference>
<dbReference type="PANTHER" id="PTHR45752:SF195">
    <property type="entry name" value="LEUCINE-RICH REPEAT (LRR) FAMILY PROTEIN-RELATED"/>
    <property type="match status" value="1"/>
</dbReference>
<gene>
    <name evidence="1" type="ORF">PIB30_034786</name>
</gene>
<dbReference type="Proteomes" id="UP001341840">
    <property type="component" value="Unassembled WGS sequence"/>
</dbReference>
<protein>
    <recommendedName>
        <fullName evidence="3">Leucine-rich repeat domain-containing protein</fullName>
    </recommendedName>
</protein>
<dbReference type="Gene3D" id="3.80.10.10">
    <property type="entry name" value="Ribonuclease Inhibitor"/>
    <property type="match status" value="1"/>
</dbReference>
<proteinExistence type="predicted"/>